<gene>
    <name evidence="1" type="ORF">BRADI_4g39535v3</name>
</gene>
<dbReference type="EnsemblPlants" id="PNT65271">
    <property type="protein sequence ID" value="PNT65271"/>
    <property type="gene ID" value="BRADI_4g39535v3"/>
</dbReference>
<sequence>MVRRRKGAECKFPPVNGHRQSWPMPTHGVLVLQRFSKLLFHTLALLDGEGGVKLLISKKPRALLRKNKCDVSRPPLDSGGIFVILAK</sequence>
<organism evidence="1">
    <name type="scientific">Brachypodium distachyon</name>
    <name type="common">Purple false brome</name>
    <name type="synonym">Trachynia distachya</name>
    <dbReference type="NCBI Taxonomy" id="15368"/>
    <lineage>
        <taxon>Eukaryota</taxon>
        <taxon>Viridiplantae</taxon>
        <taxon>Streptophyta</taxon>
        <taxon>Embryophyta</taxon>
        <taxon>Tracheophyta</taxon>
        <taxon>Spermatophyta</taxon>
        <taxon>Magnoliopsida</taxon>
        <taxon>Liliopsida</taxon>
        <taxon>Poales</taxon>
        <taxon>Poaceae</taxon>
        <taxon>BOP clade</taxon>
        <taxon>Pooideae</taxon>
        <taxon>Stipodae</taxon>
        <taxon>Brachypodieae</taxon>
        <taxon>Brachypodium</taxon>
    </lineage>
</organism>
<reference evidence="1" key="2">
    <citation type="submission" date="2017-06" db="EMBL/GenBank/DDBJ databases">
        <title>WGS assembly of Brachypodium distachyon.</title>
        <authorList>
            <consortium name="The International Brachypodium Initiative"/>
            <person name="Lucas S."/>
            <person name="Harmon-Smith M."/>
            <person name="Lail K."/>
            <person name="Tice H."/>
            <person name="Grimwood J."/>
            <person name="Bruce D."/>
            <person name="Barry K."/>
            <person name="Shu S."/>
            <person name="Lindquist E."/>
            <person name="Wang M."/>
            <person name="Pitluck S."/>
            <person name="Vogel J.P."/>
            <person name="Garvin D.F."/>
            <person name="Mockler T.C."/>
            <person name="Schmutz J."/>
            <person name="Rokhsar D."/>
            <person name="Bevan M.W."/>
        </authorList>
    </citation>
    <scope>NUCLEOTIDE SEQUENCE</scope>
    <source>
        <strain evidence="1">Bd21</strain>
    </source>
</reference>
<dbReference type="Proteomes" id="UP000008810">
    <property type="component" value="Chromosome 4"/>
</dbReference>
<protein>
    <submittedName>
        <fullName evidence="1 2">Uncharacterized protein</fullName>
    </submittedName>
</protein>
<dbReference type="Gramene" id="PNT65271">
    <property type="protein sequence ID" value="PNT65271"/>
    <property type="gene ID" value="BRADI_4g39535v3"/>
</dbReference>
<accession>A0A2K2CTC0</accession>
<dbReference type="InParanoid" id="A0A2K2CTC0"/>
<name>A0A2K2CTC0_BRADI</name>
<reference evidence="2" key="3">
    <citation type="submission" date="2018-08" db="UniProtKB">
        <authorList>
            <consortium name="EnsemblPlants"/>
        </authorList>
    </citation>
    <scope>IDENTIFICATION</scope>
    <source>
        <strain evidence="2">cv. Bd21</strain>
    </source>
</reference>
<evidence type="ECO:0000313" key="2">
    <source>
        <dbReference type="EnsemblPlants" id="PNT65271"/>
    </source>
</evidence>
<evidence type="ECO:0000313" key="1">
    <source>
        <dbReference type="EMBL" id="PNT65271.1"/>
    </source>
</evidence>
<reference evidence="1 2" key="1">
    <citation type="journal article" date="2010" name="Nature">
        <title>Genome sequencing and analysis of the model grass Brachypodium distachyon.</title>
        <authorList>
            <consortium name="International Brachypodium Initiative"/>
        </authorList>
    </citation>
    <scope>NUCLEOTIDE SEQUENCE [LARGE SCALE GENOMIC DNA]</scope>
    <source>
        <strain evidence="1 2">Bd21</strain>
    </source>
</reference>
<keyword evidence="3" id="KW-1185">Reference proteome</keyword>
<evidence type="ECO:0000313" key="3">
    <source>
        <dbReference type="Proteomes" id="UP000008810"/>
    </source>
</evidence>
<dbReference type="AlphaFoldDB" id="A0A2K2CTC0"/>
<dbReference type="EMBL" id="CM000883">
    <property type="protein sequence ID" value="PNT65271.1"/>
    <property type="molecule type" value="Genomic_DNA"/>
</dbReference>
<proteinExistence type="predicted"/>